<gene>
    <name evidence="3" type="ORF">ACFSJE_07375</name>
</gene>
<name>A0ABW4XVG1_9FLAO</name>
<dbReference type="InterPro" id="IPR001466">
    <property type="entry name" value="Beta-lactam-related"/>
</dbReference>
<dbReference type="GO" id="GO:0016787">
    <property type="term" value="F:hydrolase activity"/>
    <property type="evidence" value="ECO:0007669"/>
    <property type="project" value="UniProtKB-KW"/>
</dbReference>
<comment type="caution">
    <text evidence="3">The sequence shown here is derived from an EMBL/GenBank/DDBJ whole genome shotgun (WGS) entry which is preliminary data.</text>
</comment>
<proteinExistence type="predicted"/>
<evidence type="ECO:0000256" key="1">
    <source>
        <dbReference type="SAM" id="SignalP"/>
    </source>
</evidence>
<sequence>MNRKVTFSFALAVMCLYITFAQQISIPDENTVKALMKKYHVPTVGIGIIEEGEIQSANVYGTMDDNSEASIHTLFNIASLTKPLVTQLTLQLVSNGVWNLDSPLYPYWVDPDVVSSPYHKKLTTRIVLDHTTGLPNWRGHEPEGKLTFAFEPGTQWKYSGEGFEYLREALEHKFKQPIEQLADSLLFEPLQMNDTRFYWDENMNSKLYANRHKEDGAPYPLETWNAANASNLVLTTITDYCRFAIGVLHSFGLKSDIAEEMVKPQYRFENKNEFGLGWLLIKDLDNDEYAQIHTGSNPGIHTIIILFPKSESGIVIFTNGDNGSALYKELITSSSILGKEVVERM</sequence>
<evidence type="ECO:0000313" key="4">
    <source>
        <dbReference type="Proteomes" id="UP001597342"/>
    </source>
</evidence>
<evidence type="ECO:0000313" key="3">
    <source>
        <dbReference type="EMBL" id="MFD2099586.1"/>
    </source>
</evidence>
<dbReference type="Proteomes" id="UP001597342">
    <property type="component" value="Unassembled WGS sequence"/>
</dbReference>
<feature type="domain" description="Beta-lactamase-related" evidence="2">
    <location>
        <begin position="30"/>
        <end position="323"/>
    </location>
</feature>
<dbReference type="EC" id="3.-.-.-" evidence="3"/>
<feature type="signal peptide" evidence="1">
    <location>
        <begin position="1"/>
        <end position="21"/>
    </location>
</feature>
<dbReference type="Pfam" id="PF00144">
    <property type="entry name" value="Beta-lactamase"/>
    <property type="match status" value="1"/>
</dbReference>
<keyword evidence="1" id="KW-0732">Signal</keyword>
<organism evidence="3 4">
    <name type="scientific">Flagellimonas iocasae</name>
    <dbReference type="NCBI Taxonomy" id="2055905"/>
    <lineage>
        <taxon>Bacteria</taxon>
        <taxon>Pseudomonadati</taxon>
        <taxon>Bacteroidota</taxon>
        <taxon>Flavobacteriia</taxon>
        <taxon>Flavobacteriales</taxon>
        <taxon>Flavobacteriaceae</taxon>
        <taxon>Flagellimonas</taxon>
    </lineage>
</organism>
<dbReference type="Gene3D" id="3.40.710.10">
    <property type="entry name" value="DD-peptidase/beta-lactamase superfamily"/>
    <property type="match status" value="1"/>
</dbReference>
<dbReference type="InterPro" id="IPR012338">
    <property type="entry name" value="Beta-lactam/transpept-like"/>
</dbReference>
<evidence type="ECO:0000259" key="2">
    <source>
        <dbReference type="Pfam" id="PF00144"/>
    </source>
</evidence>
<dbReference type="InterPro" id="IPR050789">
    <property type="entry name" value="Diverse_Enzym_Activities"/>
</dbReference>
<keyword evidence="4" id="KW-1185">Reference proteome</keyword>
<feature type="chain" id="PRO_5045143760" evidence="1">
    <location>
        <begin position="22"/>
        <end position="345"/>
    </location>
</feature>
<dbReference type="EMBL" id="JBHUHU010000003">
    <property type="protein sequence ID" value="MFD2099586.1"/>
    <property type="molecule type" value="Genomic_DNA"/>
</dbReference>
<dbReference type="SUPFAM" id="SSF56601">
    <property type="entry name" value="beta-lactamase/transpeptidase-like"/>
    <property type="match status" value="1"/>
</dbReference>
<dbReference type="PANTHER" id="PTHR43283">
    <property type="entry name" value="BETA-LACTAMASE-RELATED"/>
    <property type="match status" value="1"/>
</dbReference>
<accession>A0ABW4XVG1</accession>
<protein>
    <submittedName>
        <fullName evidence="3">Serine hydrolase domain-containing protein</fullName>
        <ecNumber evidence="3">3.-.-.-</ecNumber>
    </submittedName>
</protein>
<reference evidence="4" key="1">
    <citation type="journal article" date="2019" name="Int. J. Syst. Evol. Microbiol.">
        <title>The Global Catalogue of Microorganisms (GCM) 10K type strain sequencing project: providing services to taxonomists for standard genome sequencing and annotation.</title>
        <authorList>
            <consortium name="The Broad Institute Genomics Platform"/>
            <consortium name="The Broad Institute Genome Sequencing Center for Infectious Disease"/>
            <person name="Wu L."/>
            <person name="Ma J."/>
        </authorList>
    </citation>
    <scope>NUCLEOTIDE SEQUENCE [LARGE SCALE GENOMIC DNA]</scope>
    <source>
        <strain evidence="4">JCM 3389</strain>
    </source>
</reference>
<dbReference type="PANTHER" id="PTHR43283:SF18">
    <property type="match status" value="1"/>
</dbReference>
<dbReference type="RefSeq" id="WP_379830344.1">
    <property type="nucleotide sequence ID" value="NZ_JBHUHU010000003.1"/>
</dbReference>
<keyword evidence="3" id="KW-0378">Hydrolase</keyword>